<dbReference type="PANTHER" id="PTHR13326">
    <property type="entry name" value="TRNA PSEUDOURIDINE SYNTHASE D"/>
    <property type="match status" value="1"/>
</dbReference>
<dbReference type="InterPro" id="IPR001656">
    <property type="entry name" value="PsdUridine_synth_TruD"/>
</dbReference>
<dbReference type="GO" id="GO:0009982">
    <property type="term" value="F:pseudouridine synthase activity"/>
    <property type="evidence" value="ECO:0007669"/>
    <property type="project" value="InterPro"/>
</dbReference>
<dbReference type="GO" id="GO:0005634">
    <property type="term" value="C:nucleus"/>
    <property type="evidence" value="ECO:0007669"/>
    <property type="project" value="TreeGrafter"/>
</dbReference>
<evidence type="ECO:0000313" key="6">
    <source>
        <dbReference type="EMBL" id="KAF4659084.1"/>
    </source>
</evidence>
<dbReference type="InterPro" id="IPR042214">
    <property type="entry name" value="TruD_catalytic"/>
</dbReference>
<feature type="compositionally biased region" description="Polar residues" evidence="4">
    <location>
        <begin position="529"/>
        <end position="546"/>
    </location>
</feature>
<gene>
    <name evidence="7" type="ORF">FOL46_003200</name>
    <name evidence="6" type="ORF">FOZ61_005013</name>
</gene>
<dbReference type="Pfam" id="PF01142">
    <property type="entry name" value="TruD"/>
    <property type="match status" value="1"/>
</dbReference>
<dbReference type="GO" id="GO:0003723">
    <property type="term" value="F:RNA binding"/>
    <property type="evidence" value="ECO:0007669"/>
    <property type="project" value="InterPro"/>
</dbReference>
<dbReference type="GO" id="GO:0001522">
    <property type="term" value="P:pseudouridine synthesis"/>
    <property type="evidence" value="ECO:0007669"/>
    <property type="project" value="InterPro"/>
</dbReference>
<name>A0A7J6M3Z9_PEROL</name>
<evidence type="ECO:0000313" key="8">
    <source>
        <dbReference type="Proteomes" id="UP000570595"/>
    </source>
</evidence>
<proteinExistence type="inferred from homology"/>
<feature type="domain" description="TRUD" evidence="5">
    <location>
        <begin position="224"/>
        <end position="431"/>
    </location>
</feature>
<dbReference type="EMBL" id="JABANN010000210">
    <property type="protein sequence ID" value="KAF4666249.1"/>
    <property type="molecule type" value="Genomic_DNA"/>
</dbReference>
<dbReference type="InterPro" id="IPR020103">
    <property type="entry name" value="PsdUridine_synth_cat_dom_sf"/>
</dbReference>
<dbReference type="AlphaFoldDB" id="A0A7J6M3Z9"/>
<organism evidence="7 9">
    <name type="scientific">Perkinsus olseni</name>
    <name type="common">Perkinsus atlanticus</name>
    <dbReference type="NCBI Taxonomy" id="32597"/>
    <lineage>
        <taxon>Eukaryota</taxon>
        <taxon>Sar</taxon>
        <taxon>Alveolata</taxon>
        <taxon>Perkinsozoa</taxon>
        <taxon>Perkinsea</taxon>
        <taxon>Perkinsida</taxon>
        <taxon>Perkinsidae</taxon>
        <taxon>Perkinsus</taxon>
    </lineage>
</organism>
<comment type="similarity">
    <text evidence="1">Belongs to the pseudouridine synthase TruD family.</text>
</comment>
<evidence type="ECO:0000256" key="4">
    <source>
        <dbReference type="SAM" id="MobiDB-lite"/>
    </source>
</evidence>
<evidence type="ECO:0000256" key="1">
    <source>
        <dbReference type="ARBA" id="ARBA00007953"/>
    </source>
</evidence>
<evidence type="ECO:0000313" key="7">
    <source>
        <dbReference type="EMBL" id="KAF4666249.1"/>
    </source>
</evidence>
<sequence>MLHRRRLIRLTSASSIHKLTGSRELHKLMGMCTDTVLNDWERPFEGNLLWTRHGVDSKRAGLTLAPEHFVVREIPLGNNGRPVEFNTNLCEYLLPHSFGHEVSSAPYVRLTLHKAKVETDTCIKIMAEVAKCDPAVFTYAGRKDKGADTMQYITVPQVQFQNLFFASRRGEALPFELGDPVGVQVPLTWGALEGNWFKLTFVGDSRIIGHPKHDEVLAKIRDSGFVNFFGLQRFGVPRFNSPIVGQYLEKGDVLEAVVAMLIGLCPKGRDWVRLKLRGGALRSVYEALGSGYEAHEMRLLLARAEKQSGDSIDWKRAISQNQWASYVHSWHSLLWNYLVQFRVSELGVRPLRGDLVINGPGGSVHHFPPYIWDGKKSSIARHVCLPLPVNSSLKPQNKAGRFLDRILEDLYLPSLNGRANPAKEAREILIRPINLKWTRPQKDTLELTFSLPPGCFATALVREWLGHNFYQPVEGDGPLIPSECEEELRLVWEKIARITDELVPSGNLEVDRATYRERSMHRKGITVEGSASDQSSPDATVEEASSFSLREQTVQLVEASRRLSELDIEYESERIEECVKLVGVNEGTTEGSLEGGIYKNDEQDCVSSRCEDGEETFDLAEDRFTQQPHSPCRADLHRKVERLIRLVQETADARQLNHQASQAAALAAEGEREAWRLEVHSGWPGADTSPSRALDRTSKHLTAYARYRTRSERRTRYVKELDERLRKLIVKLGLLLHKVCSSLVLVATCE</sequence>
<keyword evidence="2" id="KW-0413">Isomerase</keyword>
<comment type="caution">
    <text evidence="7">The sequence shown here is derived from an EMBL/GenBank/DDBJ whole genome shotgun (WGS) entry which is preliminary data.</text>
</comment>
<dbReference type="Proteomes" id="UP000572268">
    <property type="component" value="Unassembled WGS sequence"/>
</dbReference>
<evidence type="ECO:0000256" key="2">
    <source>
        <dbReference type="ARBA" id="ARBA00023235"/>
    </source>
</evidence>
<evidence type="ECO:0000256" key="3">
    <source>
        <dbReference type="SAM" id="Coils"/>
    </source>
</evidence>
<dbReference type="InterPro" id="IPR011760">
    <property type="entry name" value="PsdUridine_synth_TruD_insert"/>
</dbReference>
<evidence type="ECO:0000313" key="9">
    <source>
        <dbReference type="Proteomes" id="UP000572268"/>
    </source>
</evidence>
<dbReference type="EMBL" id="JABAHT010000282">
    <property type="protein sequence ID" value="KAF4659084.1"/>
    <property type="molecule type" value="Genomic_DNA"/>
</dbReference>
<dbReference type="OrthoDB" id="447290at2759"/>
<keyword evidence="3" id="KW-0175">Coiled coil</keyword>
<feature type="region of interest" description="Disordered" evidence="4">
    <location>
        <begin position="522"/>
        <end position="546"/>
    </location>
</feature>
<dbReference type="Gene3D" id="3.30.2350.20">
    <property type="entry name" value="TruD, catalytic domain"/>
    <property type="match status" value="2"/>
</dbReference>
<feature type="coiled-coil region" evidence="3">
    <location>
        <begin position="549"/>
        <end position="576"/>
    </location>
</feature>
<reference evidence="8 9" key="1">
    <citation type="submission" date="2020-04" db="EMBL/GenBank/DDBJ databases">
        <title>Perkinsus olseni comparative genomics.</title>
        <authorList>
            <person name="Bogema D.R."/>
        </authorList>
    </citation>
    <scope>NUCLEOTIDE SEQUENCE [LARGE SCALE GENOMIC DNA]</scope>
    <source>
        <strain evidence="6">ATCC PRA-179</strain>
        <strain evidence="7">ATCC PRA-31</strain>
    </source>
</reference>
<dbReference type="PROSITE" id="PS50984">
    <property type="entry name" value="TRUD"/>
    <property type="match status" value="1"/>
</dbReference>
<dbReference type="PANTHER" id="PTHR13326:SF21">
    <property type="entry name" value="PSEUDOURIDYLATE SYNTHASE PUS7L"/>
    <property type="match status" value="1"/>
</dbReference>
<protein>
    <recommendedName>
        <fullName evidence="5">TRUD domain-containing protein</fullName>
    </recommendedName>
</protein>
<evidence type="ECO:0000259" key="5">
    <source>
        <dbReference type="PROSITE" id="PS50984"/>
    </source>
</evidence>
<accession>A0A7J6M3Z9</accession>
<dbReference type="SUPFAM" id="SSF55120">
    <property type="entry name" value="Pseudouridine synthase"/>
    <property type="match status" value="1"/>
</dbReference>
<dbReference type="Proteomes" id="UP000570595">
    <property type="component" value="Unassembled WGS sequence"/>
</dbReference>